<name>A0A345UI30_9BACT</name>
<keyword evidence="3" id="KW-1185">Reference proteome</keyword>
<evidence type="ECO:0000313" key="3">
    <source>
        <dbReference type="Proteomes" id="UP000254808"/>
    </source>
</evidence>
<dbReference type="InterPro" id="IPR014748">
    <property type="entry name" value="Enoyl-CoA_hydra_C"/>
</dbReference>
<dbReference type="SUPFAM" id="SSF52096">
    <property type="entry name" value="ClpP/crotonase"/>
    <property type="match status" value="1"/>
</dbReference>
<gene>
    <name evidence="2" type="ORF">CYPRO_0855</name>
</gene>
<evidence type="ECO:0000313" key="2">
    <source>
        <dbReference type="EMBL" id="AXJ00132.1"/>
    </source>
</evidence>
<dbReference type="AlphaFoldDB" id="A0A345UI30"/>
<dbReference type="InterPro" id="IPR029045">
    <property type="entry name" value="ClpP/crotonase-like_dom_sf"/>
</dbReference>
<dbReference type="EMBL" id="CP027806">
    <property type="protein sequence ID" value="AXJ00132.1"/>
    <property type="molecule type" value="Genomic_DNA"/>
</dbReference>
<evidence type="ECO:0000256" key="1">
    <source>
        <dbReference type="ARBA" id="ARBA00005254"/>
    </source>
</evidence>
<dbReference type="Proteomes" id="UP000254808">
    <property type="component" value="Chromosome"/>
</dbReference>
<dbReference type="OrthoDB" id="598477at2"/>
<protein>
    <submittedName>
        <fullName evidence="2">Uncharacterized protein</fullName>
    </submittedName>
</protein>
<organism evidence="2 3">
    <name type="scientific">Cyclonatronum proteinivorum</name>
    <dbReference type="NCBI Taxonomy" id="1457365"/>
    <lineage>
        <taxon>Bacteria</taxon>
        <taxon>Pseudomonadati</taxon>
        <taxon>Balneolota</taxon>
        <taxon>Balneolia</taxon>
        <taxon>Balneolales</taxon>
        <taxon>Cyclonatronaceae</taxon>
        <taxon>Cyclonatronum</taxon>
    </lineage>
</organism>
<comment type="similarity">
    <text evidence="1">Belongs to the enoyl-CoA hydratase/isomerase family.</text>
</comment>
<accession>A0A345UI30</accession>
<dbReference type="RefSeq" id="WP_124245514.1">
    <property type="nucleotide sequence ID" value="NZ_CP027806.1"/>
</dbReference>
<dbReference type="Gene3D" id="1.10.12.10">
    <property type="entry name" value="Lyase 2-enoyl-coa Hydratase, Chain A, domain 2"/>
    <property type="match status" value="1"/>
</dbReference>
<dbReference type="KEGG" id="cprv:CYPRO_0855"/>
<proteinExistence type="inferred from homology"/>
<reference evidence="2 3" key="1">
    <citation type="submission" date="2018-03" db="EMBL/GenBank/DDBJ databases">
        <title>Phenotypic and genomic properties of Cyclonatronum proteinivorum gen. nov., sp. nov., a haloalkaliphilic bacteroidete from soda lakes possessing Na+-translocating rhodopsin.</title>
        <authorList>
            <person name="Toshchakov S.V."/>
            <person name="Korzhenkov A."/>
            <person name="Samarov N.I."/>
            <person name="Kublanov I.V."/>
            <person name="Muntyan M.S."/>
            <person name="Sorokin D.Y."/>
        </authorList>
    </citation>
    <scope>NUCLEOTIDE SEQUENCE [LARGE SCALE GENOMIC DNA]</scope>
    <source>
        <strain evidence="2 3">Omega</strain>
    </source>
</reference>
<sequence>MTVLPLGGEVPGIKHILTICAPDGILAEVHFQQIRDALTREAGYQRRIFDGPWGFEGFQAFLEKRKPGWMD</sequence>